<evidence type="ECO:0000256" key="1">
    <source>
        <dbReference type="ARBA" id="ARBA00022723"/>
    </source>
</evidence>
<evidence type="ECO:0000259" key="6">
    <source>
        <dbReference type="PROSITE" id="PS50089"/>
    </source>
</evidence>
<keyword evidence="3" id="KW-0862">Zinc</keyword>
<dbReference type="STRING" id="50990.A0A4R5XH20"/>
<dbReference type="InterPro" id="IPR027370">
    <property type="entry name" value="Znf-RING_euk"/>
</dbReference>
<protein>
    <recommendedName>
        <fullName evidence="6">RING-type domain-containing protein</fullName>
    </recommendedName>
</protein>
<accession>A0A4R5XH20</accession>
<organism evidence="7 8">
    <name type="scientific">Rickenella mellea</name>
    <dbReference type="NCBI Taxonomy" id="50990"/>
    <lineage>
        <taxon>Eukaryota</taxon>
        <taxon>Fungi</taxon>
        <taxon>Dikarya</taxon>
        <taxon>Basidiomycota</taxon>
        <taxon>Agaricomycotina</taxon>
        <taxon>Agaricomycetes</taxon>
        <taxon>Hymenochaetales</taxon>
        <taxon>Rickenellaceae</taxon>
        <taxon>Rickenella</taxon>
    </lineage>
</organism>
<name>A0A4R5XH20_9AGAM</name>
<dbReference type="VEuPathDB" id="FungiDB:BD410DRAFT_892800"/>
<feature type="compositionally biased region" description="Acidic residues" evidence="5">
    <location>
        <begin position="125"/>
        <end position="174"/>
    </location>
</feature>
<dbReference type="GO" id="GO:0008270">
    <property type="term" value="F:zinc ion binding"/>
    <property type="evidence" value="ECO:0007669"/>
    <property type="project" value="UniProtKB-KW"/>
</dbReference>
<feature type="region of interest" description="Disordered" evidence="5">
    <location>
        <begin position="109"/>
        <end position="176"/>
    </location>
</feature>
<dbReference type="Proteomes" id="UP000294933">
    <property type="component" value="Unassembled WGS sequence"/>
</dbReference>
<evidence type="ECO:0000256" key="3">
    <source>
        <dbReference type="ARBA" id="ARBA00022833"/>
    </source>
</evidence>
<feature type="region of interest" description="Disordered" evidence="5">
    <location>
        <begin position="258"/>
        <end position="283"/>
    </location>
</feature>
<keyword evidence="8" id="KW-1185">Reference proteome</keyword>
<dbReference type="OrthoDB" id="8062037at2759"/>
<feature type="domain" description="RING-type" evidence="6">
    <location>
        <begin position="35"/>
        <end position="99"/>
    </location>
</feature>
<dbReference type="SUPFAM" id="SSF57850">
    <property type="entry name" value="RING/U-box"/>
    <property type="match status" value="1"/>
</dbReference>
<evidence type="ECO:0000256" key="5">
    <source>
        <dbReference type="SAM" id="MobiDB-lite"/>
    </source>
</evidence>
<sequence length="283" mass="31303">MPPLEMRTADSLKADAFLENAILLRRSQVPEDESCPICLTSFTSILKEQEDAQNVEQELPLEEPRYFGVMKLEGCGHIFCAQDISEWIHTGHGSCPSCRRTFLDIRPYSESDYESSDGGEYIPGENDEDDDMDLPTSELDADHDDFDADEDWHDVESDGDENAEFDDENEEEAEGGGLTSLQLDMLHAPGSMAADIIAELDRPWDDGDNAEGSISDHNSSVGALTDGDTLSEGDASGLVEASQDETFDMYEGDISMQIFDDDSGDADDDETKWSAEDDVDFEY</sequence>
<dbReference type="EMBL" id="ML170156">
    <property type="protein sequence ID" value="TDL29517.1"/>
    <property type="molecule type" value="Genomic_DNA"/>
</dbReference>
<evidence type="ECO:0000256" key="2">
    <source>
        <dbReference type="ARBA" id="ARBA00022771"/>
    </source>
</evidence>
<dbReference type="PROSITE" id="PS50089">
    <property type="entry name" value="ZF_RING_2"/>
    <property type="match status" value="1"/>
</dbReference>
<feature type="region of interest" description="Disordered" evidence="5">
    <location>
        <begin position="202"/>
        <end position="234"/>
    </location>
</feature>
<proteinExistence type="predicted"/>
<evidence type="ECO:0000256" key="4">
    <source>
        <dbReference type="PROSITE-ProRule" id="PRU00175"/>
    </source>
</evidence>
<evidence type="ECO:0000313" key="7">
    <source>
        <dbReference type="EMBL" id="TDL29517.1"/>
    </source>
</evidence>
<dbReference type="Gene3D" id="3.30.40.10">
    <property type="entry name" value="Zinc/RING finger domain, C3HC4 (zinc finger)"/>
    <property type="match status" value="1"/>
</dbReference>
<keyword evidence="1" id="KW-0479">Metal-binding</keyword>
<evidence type="ECO:0000313" key="8">
    <source>
        <dbReference type="Proteomes" id="UP000294933"/>
    </source>
</evidence>
<gene>
    <name evidence="7" type="ORF">BD410DRAFT_892800</name>
</gene>
<keyword evidence="2 4" id="KW-0863">Zinc-finger</keyword>
<dbReference type="InterPro" id="IPR001841">
    <property type="entry name" value="Znf_RING"/>
</dbReference>
<dbReference type="Pfam" id="PF13445">
    <property type="entry name" value="zf-RING_UBOX"/>
    <property type="match status" value="1"/>
</dbReference>
<dbReference type="AlphaFoldDB" id="A0A4R5XH20"/>
<reference evidence="7 8" key="1">
    <citation type="submission" date="2018-06" db="EMBL/GenBank/DDBJ databases">
        <title>A transcriptomic atlas of mushroom development highlights an independent origin of complex multicellularity.</title>
        <authorList>
            <consortium name="DOE Joint Genome Institute"/>
            <person name="Krizsan K."/>
            <person name="Almasi E."/>
            <person name="Merenyi Z."/>
            <person name="Sahu N."/>
            <person name="Viragh M."/>
            <person name="Koszo T."/>
            <person name="Mondo S."/>
            <person name="Kiss B."/>
            <person name="Balint B."/>
            <person name="Kues U."/>
            <person name="Barry K."/>
            <person name="Hegedus J.C."/>
            <person name="Henrissat B."/>
            <person name="Johnson J."/>
            <person name="Lipzen A."/>
            <person name="Ohm R."/>
            <person name="Nagy I."/>
            <person name="Pangilinan J."/>
            <person name="Yan J."/>
            <person name="Xiong Y."/>
            <person name="Grigoriev I.V."/>
            <person name="Hibbett D.S."/>
            <person name="Nagy L.G."/>
        </authorList>
    </citation>
    <scope>NUCLEOTIDE SEQUENCE [LARGE SCALE GENOMIC DNA]</scope>
    <source>
        <strain evidence="7 8">SZMC22713</strain>
    </source>
</reference>
<dbReference type="InterPro" id="IPR013083">
    <property type="entry name" value="Znf_RING/FYVE/PHD"/>
</dbReference>
<feature type="compositionally biased region" description="Acidic residues" evidence="5">
    <location>
        <begin position="259"/>
        <end position="283"/>
    </location>
</feature>